<dbReference type="EMBL" id="JAFEMC010000003">
    <property type="protein sequence ID" value="MBM6576815.1"/>
    <property type="molecule type" value="Genomic_DNA"/>
</dbReference>
<proteinExistence type="predicted"/>
<reference evidence="2 3" key="1">
    <citation type="submission" date="2020-12" db="EMBL/GenBank/DDBJ databases">
        <title>Sphingomonas sp.</title>
        <authorList>
            <person name="Kim M.K."/>
        </authorList>
    </citation>
    <scope>NUCLEOTIDE SEQUENCE [LARGE SCALE GENOMIC DNA]</scope>
    <source>
        <strain evidence="2 3">BT552</strain>
    </source>
</reference>
<dbReference type="Proteomes" id="UP000763641">
    <property type="component" value="Unassembled WGS sequence"/>
</dbReference>
<feature type="transmembrane region" description="Helical" evidence="1">
    <location>
        <begin position="166"/>
        <end position="190"/>
    </location>
</feature>
<keyword evidence="1" id="KW-1133">Transmembrane helix</keyword>
<evidence type="ECO:0000313" key="2">
    <source>
        <dbReference type="EMBL" id="MBM6576815.1"/>
    </source>
</evidence>
<evidence type="ECO:0000256" key="1">
    <source>
        <dbReference type="SAM" id="Phobius"/>
    </source>
</evidence>
<keyword evidence="1" id="KW-0472">Membrane</keyword>
<comment type="caution">
    <text evidence="2">The sequence shown here is derived from an EMBL/GenBank/DDBJ whole genome shotgun (WGS) entry which is preliminary data.</text>
</comment>
<feature type="transmembrane region" description="Helical" evidence="1">
    <location>
        <begin position="110"/>
        <end position="131"/>
    </location>
</feature>
<dbReference type="RefSeq" id="WP_204198929.1">
    <property type="nucleotide sequence ID" value="NZ_JAFEMC010000003.1"/>
</dbReference>
<sequence>MTPAFADPAARRRWDAYFAEVGRMLARAGSETAELRGELEAHVAESMVAGSGGSELERLDLALSRLGEPAHYLRPLIADQLIERGTRSYSPSTIARGLSHSVLAGSRRTAIALGFGLGYLLLAIFAGMAILKPLWGEHVGLFRNADGTVSAGIVVRSAGSQELLGWWSIPIALLLTGLLYIALTMGLRVLRHRR</sequence>
<evidence type="ECO:0008006" key="4">
    <source>
        <dbReference type="Google" id="ProtNLM"/>
    </source>
</evidence>
<evidence type="ECO:0000313" key="3">
    <source>
        <dbReference type="Proteomes" id="UP000763641"/>
    </source>
</evidence>
<keyword evidence="1" id="KW-0812">Transmembrane</keyword>
<protein>
    <recommendedName>
        <fullName evidence="4">DUF1700 domain-containing protein</fullName>
    </recommendedName>
</protein>
<name>A0ABS2D7C2_9SPHN</name>
<keyword evidence="3" id="KW-1185">Reference proteome</keyword>
<gene>
    <name evidence="2" type="ORF">ILT43_10550</name>
</gene>
<accession>A0ABS2D7C2</accession>
<organism evidence="2 3">
    <name type="scientific">Sphingomonas longa</name>
    <dbReference type="NCBI Taxonomy" id="2778730"/>
    <lineage>
        <taxon>Bacteria</taxon>
        <taxon>Pseudomonadati</taxon>
        <taxon>Pseudomonadota</taxon>
        <taxon>Alphaproteobacteria</taxon>
        <taxon>Sphingomonadales</taxon>
        <taxon>Sphingomonadaceae</taxon>
        <taxon>Sphingomonas</taxon>
    </lineage>
</organism>